<comment type="subcellular location">
    <subcellularLocation>
        <location evidence="1">Periplasm</location>
    </subcellularLocation>
</comment>
<evidence type="ECO:0000256" key="3">
    <source>
        <dbReference type="ARBA" id="ARBA00022448"/>
    </source>
</evidence>
<dbReference type="Proteomes" id="UP001219349">
    <property type="component" value="Chromosome"/>
</dbReference>
<dbReference type="RefSeq" id="WP_271886388.1">
    <property type="nucleotide sequence ID" value="NZ_CP067136.1"/>
</dbReference>
<comment type="similarity">
    <text evidence="2">Belongs to the bacterial solute-binding protein 5 family.</text>
</comment>
<keyword evidence="3" id="KW-0813">Transport</keyword>
<evidence type="ECO:0000256" key="1">
    <source>
        <dbReference type="ARBA" id="ARBA00004418"/>
    </source>
</evidence>
<keyword evidence="8" id="KW-1185">Reference proteome</keyword>
<name>A0ABY7SM09_9RHOB</name>
<dbReference type="PANTHER" id="PTHR30290">
    <property type="entry name" value="PERIPLASMIC BINDING COMPONENT OF ABC TRANSPORTER"/>
    <property type="match status" value="1"/>
</dbReference>
<evidence type="ECO:0000313" key="7">
    <source>
        <dbReference type="EMBL" id="WCR07841.1"/>
    </source>
</evidence>
<feature type="signal peptide" evidence="5">
    <location>
        <begin position="1"/>
        <end position="20"/>
    </location>
</feature>
<organism evidence="7 8">
    <name type="scientific">Paracoccus fistulariae</name>
    <dbReference type="NCBI Taxonomy" id="658446"/>
    <lineage>
        <taxon>Bacteria</taxon>
        <taxon>Pseudomonadati</taxon>
        <taxon>Pseudomonadota</taxon>
        <taxon>Alphaproteobacteria</taxon>
        <taxon>Rhodobacterales</taxon>
        <taxon>Paracoccaceae</taxon>
        <taxon>Paracoccus</taxon>
    </lineage>
</organism>
<dbReference type="PANTHER" id="PTHR30290:SF10">
    <property type="entry name" value="PERIPLASMIC OLIGOPEPTIDE-BINDING PROTEIN-RELATED"/>
    <property type="match status" value="1"/>
</dbReference>
<evidence type="ECO:0000259" key="6">
    <source>
        <dbReference type="Pfam" id="PF00496"/>
    </source>
</evidence>
<dbReference type="Pfam" id="PF00496">
    <property type="entry name" value="SBP_bac_5"/>
    <property type="match status" value="1"/>
</dbReference>
<dbReference type="Gene3D" id="3.40.190.10">
    <property type="entry name" value="Periplasmic binding protein-like II"/>
    <property type="match status" value="1"/>
</dbReference>
<evidence type="ECO:0000256" key="4">
    <source>
        <dbReference type="ARBA" id="ARBA00022729"/>
    </source>
</evidence>
<dbReference type="CDD" id="cd08512">
    <property type="entry name" value="PBP2_NikA_DppA_OppA_like_7"/>
    <property type="match status" value="1"/>
</dbReference>
<evidence type="ECO:0000256" key="2">
    <source>
        <dbReference type="ARBA" id="ARBA00005695"/>
    </source>
</evidence>
<dbReference type="Gene3D" id="3.10.105.10">
    <property type="entry name" value="Dipeptide-binding Protein, Domain 3"/>
    <property type="match status" value="1"/>
</dbReference>
<proteinExistence type="inferred from homology"/>
<dbReference type="InterPro" id="IPR000914">
    <property type="entry name" value="SBP_5_dom"/>
</dbReference>
<dbReference type="PIRSF" id="PIRSF002741">
    <property type="entry name" value="MppA"/>
    <property type="match status" value="1"/>
</dbReference>
<accession>A0ABY7SM09</accession>
<reference evidence="7 8" key="1">
    <citation type="submission" date="2021-01" db="EMBL/GenBank/DDBJ databases">
        <title>Biogeographic distribution of Paracoccus.</title>
        <authorList>
            <person name="Hollensteiner J."/>
            <person name="Leineberger J."/>
            <person name="Brinkhoff T."/>
            <person name="Daniel R."/>
        </authorList>
    </citation>
    <scope>NUCLEOTIDE SEQUENCE [LARGE SCALE GENOMIC DNA]</scope>
    <source>
        <strain evidence="7 8">KCTC 22803</strain>
    </source>
</reference>
<keyword evidence="4 5" id="KW-0732">Signal</keyword>
<feature type="domain" description="Solute-binding protein family 5" evidence="6">
    <location>
        <begin position="67"/>
        <end position="431"/>
    </location>
</feature>
<evidence type="ECO:0000256" key="5">
    <source>
        <dbReference type="SAM" id="SignalP"/>
    </source>
</evidence>
<sequence>MKKLLSATALTMLAALPAAAQDDKVAITVNTVQIFGTIDPAKINDYTEYMAVVNLYDALTTVDGTGTIIPQLAESWTISDDGLTYRFTLKEGATFQDGSPVEASDVVYSVQRLLELNEGPANLFSDVISADAVKATDSRTVEFTLSKVYAPFISITPLLLVVNEGAIPEGDDWGQAHLADNPEGAGPYNLASWDRGAQMTMARYENYHAGWPNAAPIDELRFVVTRDEATVRALAQRGELGISSQYQASETYDGIAKLEGYETLAVPSATGFYIKLNNQTAPTDDIHVRRAIAMAMDYATIREVIYPGAPLKGPLADVFSAAVPEGATEPVFDLQAAQEELAKSKYAAQGPIPLVHTYVSKTAFEEEIALLFKATLDSIGFDVTIQPEPWNRITELASSVETTPHSTQVFFGPTYPSPDSVYYVQYSSKSAGTWASMDWVQDPEIDAMIDASRAETDTDARNAIYQDIYSKLVADQRSVWLLAQERRFSVNTCLKGYEWVPMQSWDFDFSRMYWNCD</sequence>
<dbReference type="SUPFAM" id="SSF53850">
    <property type="entry name" value="Periplasmic binding protein-like II"/>
    <property type="match status" value="1"/>
</dbReference>
<feature type="chain" id="PRO_5045858743" evidence="5">
    <location>
        <begin position="21"/>
        <end position="517"/>
    </location>
</feature>
<gene>
    <name evidence="7" type="ORF">JHX87_03130</name>
</gene>
<dbReference type="EMBL" id="CP067136">
    <property type="protein sequence ID" value="WCR07841.1"/>
    <property type="molecule type" value="Genomic_DNA"/>
</dbReference>
<dbReference type="InterPro" id="IPR039424">
    <property type="entry name" value="SBP_5"/>
</dbReference>
<dbReference type="InterPro" id="IPR030678">
    <property type="entry name" value="Peptide/Ni-bd"/>
</dbReference>
<protein>
    <submittedName>
        <fullName evidence="7">ABC transporter substrate-binding protein</fullName>
    </submittedName>
</protein>
<evidence type="ECO:0000313" key="8">
    <source>
        <dbReference type="Proteomes" id="UP001219349"/>
    </source>
</evidence>